<dbReference type="Proteomes" id="UP000236731">
    <property type="component" value="Unassembled WGS sequence"/>
</dbReference>
<protein>
    <recommendedName>
        <fullName evidence="4">Lipoprotein</fullName>
    </recommendedName>
</protein>
<keyword evidence="1" id="KW-0472">Membrane</keyword>
<keyword evidence="1" id="KW-0812">Transmembrane</keyword>
<name>A0A1H5Y7C3_9SPHI</name>
<keyword evidence="3" id="KW-1185">Reference proteome</keyword>
<organism evidence="2 3">
    <name type="scientific">Sphingobacterium lactis</name>
    <dbReference type="NCBI Taxonomy" id="797291"/>
    <lineage>
        <taxon>Bacteria</taxon>
        <taxon>Pseudomonadati</taxon>
        <taxon>Bacteroidota</taxon>
        <taxon>Sphingobacteriia</taxon>
        <taxon>Sphingobacteriales</taxon>
        <taxon>Sphingobacteriaceae</taxon>
        <taxon>Sphingobacterium</taxon>
    </lineage>
</organism>
<feature type="transmembrane region" description="Helical" evidence="1">
    <location>
        <begin position="12"/>
        <end position="34"/>
    </location>
</feature>
<dbReference type="AlphaFoldDB" id="A0A1H5Y7C3"/>
<evidence type="ECO:0008006" key="4">
    <source>
        <dbReference type="Google" id="ProtNLM"/>
    </source>
</evidence>
<dbReference type="OrthoDB" id="713575at2"/>
<evidence type="ECO:0000313" key="3">
    <source>
        <dbReference type="Proteomes" id="UP000236731"/>
    </source>
</evidence>
<dbReference type="EMBL" id="FNUT01000005">
    <property type="protein sequence ID" value="SEG19675.1"/>
    <property type="molecule type" value="Genomic_DNA"/>
</dbReference>
<gene>
    <name evidence="2" type="ORF">SAMN05421877_105262</name>
</gene>
<evidence type="ECO:0000313" key="2">
    <source>
        <dbReference type="EMBL" id="SEG19675.1"/>
    </source>
</evidence>
<feature type="transmembrane region" description="Helical" evidence="1">
    <location>
        <begin position="83"/>
        <end position="102"/>
    </location>
</feature>
<sequence length="131" mass="14878">MRTNILHQQMPILARMLGIILLFVLTSCPIKASIKQNLNQDFKTETKSNKAIRSDSTVGYPTEDCSVAQETMKTSFDVHTNDFQPLPAIQLYALALILLVFLPREERVLVHWNVPEQASNDLLLQTSRLNL</sequence>
<accession>A0A1H5Y7C3</accession>
<dbReference type="RefSeq" id="WP_146060612.1">
    <property type="nucleotide sequence ID" value="NZ_CP049246.1"/>
</dbReference>
<evidence type="ECO:0000256" key="1">
    <source>
        <dbReference type="SAM" id="Phobius"/>
    </source>
</evidence>
<reference evidence="3" key="1">
    <citation type="submission" date="2016-10" db="EMBL/GenBank/DDBJ databases">
        <authorList>
            <person name="Varghese N."/>
            <person name="Submissions S."/>
        </authorList>
    </citation>
    <scope>NUCLEOTIDE SEQUENCE [LARGE SCALE GENOMIC DNA]</scope>
    <source>
        <strain evidence="3">DSM 22361</strain>
    </source>
</reference>
<dbReference type="PROSITE" id="PS51257">
    <property type="entry name" value="PROKAR_LIPOPROTEIN"/>
    <property type="match status" value="1"/>
</dbReference>
<keyword evidence="1" id="KW-1133">Transmembrane helix</keyword>
<proteinExistence type="predicted"/>